<dbReference type="PANTHER" id="PTHR37984:SF15">
    <property type="entry name" value="INTEGRASE CATALYTIC DOMAIN-CONTAINING PROTEIN"/>
    <property type="match status" value="1"/>
</dbReference>
<dbReference type="PANTHER" id="PTHR37984">
    <property type="entry name" value="PROTEIN CBG26694"/>
    <property type="match status" value="1"/>
</dbReference>
<organism evidence="3 4">
    <name type="scientific">Austropuccinia psidii MF-1</name>
    <dbReference type="NCBI Taxonomy" id="1389203"/>
    <lineage>
        <taxon>Eukaryota</taxon>
        <taxon>Fungi</taxon>
        <taxon>Dikarya</taxon>
        <taxon>Basidiomycota</taxon>
        <taxon>Pucciniomycotina</taxon>
        <taxon>Pucciniomycetes</taxon>
        <taxon>Pucciniales</taxon>
        <taxon>Sphaerophragmiaceae</taxon>
        <taxon>Austropuccinia</taxon>
    </lineage>
</organism>
<evidence type="ECO:0000256" key="1">
    <source>
        <dbReference type="ARBA" id="ARBA00022884"/>
    </source>
</evidence>
<dbReference type="PROSITE" id="PS50994">
    <property type="entry name" value="INTEGRASE"/>
    <property type="match status" value="1"/>
</dbReference>
<dbReference type="AlphaFoldDB" id="A0A9Q3Q5X6"/>
<comment type="caution">
    <text evidence="3">The sequence shown here is derived from an EMBL/GenBank/DDBJ whole genome shotgun (WGS) entry which is preliminary data.</text>
</comment>
<dbReference type="InterPro" id="IPR050951">
    <property type="entry name" value="Retrovirus_Pol_polyprotein"/>
</dbReference>
<evidence type="ECO:0000259" key="2">
    <source>
        <dbReference type="PROSITE" id="PS50994"/>
    </source>
</evidence>
<dbReference type="Gene3D" id="3.30.420.10">
    <property type="entry name" value="Ribonuclease H-like superfamily/Ribonuclease H"/>
    <property type="match status" value="1"/>
</dbReference>
<reference evidence="3" key="1">
    <citation type="submission" date="2021-03" db="EMBL/GenBank/DDBJ databases">
        <title>Draft genome sequence of rust myrtle Austropuccinia psidii MF-1, a brazilian biotype.</title>
        <authorList>
            <person name="Quecine M.C."/>
            <person name="Pachon D.M.R."/>
            <person name="Bonatelli M.L."/>
            <person name="Correr F.H."/>
            <person name="Franceschini L.M."/>
            <person name="Leite T.F."/>
            <person name="Margarido G.R.A."/>
            <person name="Almeida C.A."/>
            <person name="Ferrarezi J.A."/>
            <person name="Labate C.A."/>
        </authorList>
    </citation>
    <scope>NUCLEOTIDE SEQUENCE</scope>
    <source>
        <strain evidence="3">MF-1</strain>
    </source>
</reference>
<dbReference type="InterPro" id="IPR036397">
    <property type="entry name" value="RNaseH_sf"/>
</dbReference>
<proteinExistence type="predicted"/>
<name>A0A9Q3Q5X6_9BASI</name>
<dbReference type="GO" id="GO:0015074">
    <property type="term" value="P:DNA integration"/>
    <property type="evidence" value="ECO:0007669"/>
    <property type="project" value="InterPro"/>
</dbReference>
<dbReference type="InterPro" id="IPR001584">
    <property type="entry name" value="Integrase_cat-core"/>
</dbReference>
<accession>A0A9Q3Q5X6</accession>
<keyword evidence="1" id="KW-0694">RNA-binding</keyword>
<dbReference type="OrthoDB" id="2273864at2759"/>
<sequence>MDQVPTCAWWPSWIKDIRKYSHSSERYQKANKATSKIFCLMIHIQEPSTPWEVAHMDWLTSVPLGGEKSYNTCLVVVGRCSKNPILFPCHKDKAGMDTSLLIWKRVISPTGLFKYIISDRYPEVTSASWTNLNKLFGTRLSFSTAYHPHTDGLAERMIQTLESMVRLFCAYALEFEYSYGFTHYWNTHLPALELACKTYIHASTGKTPAMLEKGFNSKLPVDTFRKGFN</sequence>
<dbReference type="Proteomes" id="UP000765509">
    <property type="component" value="Unassembled WGS sequence"/>
</dbReference>
<evidence type="ECO:0000313" key="4">
    <source>
        <dbReference type="Proteomes" id="UP000765509"/>
    </source>
</evidence>
<protein>
    <recommendedName>
        <fullName evidence="2">Integrase catalytic domain-containing protein</fullName>
    </recommendedName>
</protein>
<dbReference type="EMBL" id="AVOT02121167">
    <property type="protein sequence ID" value="MBW0585530.1"/>
    <property type="molecule type" value="Genomic_DNA"/>
</dbReference>
<dbReference type="SUPFAM" id="SSF53098">
    <property type="entry name" value="Ribonuclease H-like"/>
    <property type="match status" value="1"/>
</dbReference>
<dbReference type="GO" id="GO:0003723">
    <property type="term" value="F:RNA binding"/>
    <property type="evidence" value="ECO:0007669"/>
    <property type="project" value="UniProtKB-KW"/>
</dbReference>
<gene>
    <name evidence="3" type="ORF">O181_125245</name>
</gene>
<keyword evidence="4" id="KW-1185">Reference proteome</keyword>
<feature type="domain" description="Integrase catalytic" evidence="2">
    <location>
        <begin position="46"/>
        <end position="216"/>
    </location>
</feature>
<dbReference type="GO" id="GO:0005634">
    <property type="term" value="C:nucleus"/>
    <property type="evidence" value="ECO:0007669"/>
    <property type="project" value="UniProtKB-ARBA"/>
</dbReference>
<evidence type="ECO:0000313" key="3">
    <source>
        <dbReference type="EMBL" id="MBW0585530.1"/>
    </source>
</evidence>
<dbReference type="InterPro" id="IPR012337">
    <property type="entry name" value="RNaseH-like_sf"/>
</dbReference>